<dbReference type="InterPro" id="IPR011701">
    <property type="entry name" value="MFS"/>
</dbReference>
<organism evidence="9 10">
    <name type="scientific">Talaromyces stipitatus (strain ATCC 10500 / CBS 375.48 / QM 6759 / NRRL 1006)</name>
    <name type="common">Penicillium stipitatum</name>
    <dbReference type="NCBI Taxonomy" id="441959"/>
    <lineage>
        <taxon>Eukaryota</taxon>
        <taxon>Fungi</taxon>
        <taxon>Dikarya</taxon>
        <taxon>Ascomycota</taxon>
        <taxon>Pezizomycotina</taxon>
        <taxon>Eurotiomycetes</taxon>
        <taxon>Eurotiomycetidae</taxon>
        <taxon>Eurotiales</taxon>
        <taxon>Trichocomaceae</taxon>
        <taxon>Talaromyces</taxon>
        <taxon>Talaromyces sect. Talaromyces</taxon>
    </lineage>
</organism>
<dbReference type="eggNOG" id="KOG0255">
    <property type="taxonomic scope" value="Eukaryota"/>
</dbReference>
<evidence type="ECO:0000256" key="2">
    <source>
        <dbReference type="ARBA" id="ARBA00008335"/>
    </source>
</evidence>
<dbReference type="InterPro" id="IPR036259">
    <property type="entry name" value="MFS_trans_sf"/>
</dbReference>
<proteinExistence type="inferred from homology"/>
<name>B8M537_TALSN</name>
<gene>
    <name evidence="9" type="ORF">TSTA_029200</name>
</gene>
<dbReference type="GeneID" id="8099039"/>
<evidence type="ECO:0000256" key="1">
    <source>
        <dbReference type="ARBA" id="ARBA00004141"/>
    </source>
</evidence>
<dbReference type="VEuPathDB" id="FungiDB:TSTA_029200"/>
<comment type="similarity">
    <text evidence="2">Belongs to the major facilitator superfamily.</text>
</comment>
<feature type="transmembrane region" description="Helical" evidence="7">
    <location>
        <begin position="100"/>
        <end position="122"/>
    </location>
</feature>
<dbReference type="FunFam" id="1.20.1250.20:FF:000011">
    <property type="entry name" value="MFS multidrug transporter, putative"/>
    <property type="match status" value="1"/>
</dbReference>
<keyword evidence="3 7" id="KW-0812">Transmembrane</keyword>
<feature type="transmembrane region" description="Helical" evidence="7">
    <location>
        <begin position="134"/>
        <end position="153"/>
    </location>
</feature>
<dbReference type="PhylomeDB" id="B8M537"/>
<feature type="transmembrane region" description="Helical" evidence="7">
    <location>
        <begin position="254"/>
        <end position="283"/>
    </location>
</feature>
<dbReference type="SUPFAM" id="SSF103473">
    <property type="entry name" value="MFS general substrate transporter"/>
    <property type="match status" value="1"/>
</dbReference>
<keyword evidence="5 7" id="KW-0472">Membrane</keyword>
<feature type="compositionally biased region" description="Polar residues" evidence="6">
    <location>
        <begin position="1"/>
        <end position="12"/>
    </location>
</feature>
<dbReference type="Pfam" id="PF07690">
    <property type="entry name" value="MFS_1"/>
    <property type="match status" value="1"/>
</dbReference>
<dbReference type="PANTHER" id="PTHR23502:SF68">
    <property type="entry name" value="MULTIDRUG TRANSPORTER, PUTATIVE (AFU_ORTHOLOGUE AFUA_3G01120)-RELATED"/>
    <property type="match status" value="1"/>
</dbReference>
<dbReference type="InParanoid" id="B8M537"/>
<evidence type="ECO:0000256" key="3">
    <source>
        <dbReference type="ARBA" id="ARBA00022692"/>
    </source>
</evidence>
<evidence type="ECO:0000313" key="10">
    <source>
        <dbReference type="Proteomes" id="UP000001745"/>
    </source>
</evidence>
<evidence type="ECO:0000256" key="7">
    <source>
        <dbReference type="SAM" id="Phobius"/>
    </source>
</evidence>
<dbReference type="PROSITE" id="PS50850">
    <property type="entry name" value="MFS"/>
    <property type="match status" value="1"/>
</dbReference>
<dbReference type="Gene3D" id="1.20.1250.20">
    <property type="entry name" value="MFS general substrate transporter like domains"/>
    <property type="match status" value="1"/>
</dbReference>
<feature type="transmembrane region" description="Helical" evidence="7">
    <location>
        <begin position="408"/>
        <end position="427"/>
    </location>
</feature>
<feature type="transmembrane region" description="Helical" evidence="7">
    <location>
        <begin position="165"/>
        <end position="185"/>
    </location>
</feature>
<accession>B8M537</accession>
<keyword evidence="4 7" id="KW-1133">Transmembrane helix</keyword>
<dbReference type="EMBL" id="EQ962654">
    <property type="protein sequence ID" value="EED19643.1"/>
    <property type="molecule type" value="Genomic_DNA"/>
</dbReference>
<dbReference type="RefSeq" id="XP_002480077.1">
    <property type="nucleotide sequence ID" value="XM_002480032.1"/>
</dbReference>
<feature type="transmembrane region" description="Helical" evidence="7">
    <location>
        <begin position="323"/>
        <end position="348"/>
    </location>
</feature>
<keyword evidence="10" id="KW-1185">Reference proteome</keyword>
<evidence type="ECO:0000313" key="9">
    <source>
        <dbReference type="EMBL" id="EED19643.1"/>
    </source>
</evidence>
<evidence type="ECO:0000256" key="4">
    <source>
        <dbReference type="ARBA" id="ARBA00022989"/>
    </source>
</evidence>
<feature type="compositionally biased region" description="Basic and acidic residues" evidence="6">
    <location>
        <begin position="17"/>
        <end position="30"/>
    </location>
</feature>
<dbReference type="STRING" id="441959.B8M537"/>
<feature type="domain" description="Major facilitator superfamily (MFS) profile" evidence="8">
    <location>
        <begin position="99"/>
        <end position="530"/>
    </location>
</feature>
<dbReference type="OrthoDB" id="5296287at2759"/>
<feature type="transmembrane region" description="Helical" evidence="7">
    <location>
        <begin position="466"/>
        <end position="489"/>
    </location>
</feature>
<reference evidence="10" key="1">
    <citation type="journal article" date="2015" name="Genome Announc.">
        <title>Genome sequence of the AIDS-associated pathogen Penicillium marneffei (ATCC18224) and its near taxonomic relative Talaromyces stipitatus (ATCC10500).</title>
        <authorList>
            <person name="Nierman W.C."/>
            <person name="Fedorova-Abrams N.D."/>
            <person name="Andrianopoulos A."/>
        </authorList>
    </citation>
    <scope>NUCLEOTIDE SEQUENCE [LARGE SCALE GENOMIC DNA]</scope>
    <source>
        <strain evidence="10">ATCC 10500 / CBS 375.48 / QM 6759 / NRRL 1006</strain>
    </source>
</reference>
<feature type="transmembrane region" description="Helical" evidence="7">
    <location>
        <begin position="191"/>
        <end position="213"/>
    </location>
</feature>
<feature type="transmembrane region" description="Helical" evidence="7">
    <location>
        <begin position="368"/>
        <end position="387"/>
    </location>
</feature>
<dbReference type="Proteomes" id="UP000001745">
    <property type="component" value="Unassembled WGS sequence"/>
</dbReference>
<feature type="transmembrane region" description="Helical" evidence="7">
    <location>
        <begin position="225"/>
        <end position="248"/>
    </location>
</feature>
<evidence type="ECO:0000259" key="8">
    <source>
        <dbReference type="PROSITE" id="PS50850"/>
    </source>
</evidence>
<dbReference type="OMA" id="GNMFFFM"/>
<dbReference type="CDD" id="cd17323">
    <property type="entry name" value="MFS_Tpo1_MDR_like"/>
    <property type="match status" value="1"/>
</dbReference>
<dbReference type="GO" id="GO:0022857">
    <property type="term" value="F:transmembrane transporter activity"/>
    <property type="evidence" value="ECO:0007669"/>
    <property type="project" value="InterPro"/>
</dbReference>
<evidence type="ECO:0000256" key="6">
    <source>
        <dbReference type="SAM" id="MobiDB-lite"/>
    </source>
</evidence>
<evidence type="ECO:0000256" key="5">
    <source>
        <dbReference type="ARBA" id="ARBA00023136"/>
    </source>
</evidence>
<feature type="transmembrane region" description="Helical" evidence="7">
    <location>
        <begin position="433"/>
        <end position="454"/>
    </location>
</feature>
<sequence>MPTLSEKNSSEAVRSGEMTERARTPTEKSETTNVAESTISDDASKHITGMEDIENFQIAKTTSNDVKEREEQDPNIVGWDSEDDPANPMNWTLLKKWTNVGLISAITFIVPLASSMFAPGVAQVSSDFNETNPLLQALVVSIYVIGLAIGPLVQAPMSEVYGRWIVYATCNILYVVFTVACAVSSNISMLIVFRFFAGCFGSAPVTIGGGTIADLFPPQQRGRALSLYTLGPVAGPAIGPIAGGFLSQSEGWKWIFWVLAIASGVITVGHIIFCHETSAVVILNRKVKRLQKETGNMNLRSKLDRQISNTEVLKRAIVRPAKLTILSPISVLMSVSTAVVYGNLYLMLTTITAVFEVSYGWSTGISGLAYIGMGVGNVIGLLSFSITSDKYLQQKSAKGLQLKPEDRLPLMLLSGPAIAAGMFWYGWSAKAQTHWIVPILGSSLVGAGNMFFFMPMMGYLVDAYTIYAASALAANTVLRSIGGGLLPLAGQSMYKSLGYGWGNSLLGFIMIGFTPVVLFIYRYGEYIRTRWPLNLD</sequence>
<comment type="subcellular location">
    <subcellularLocation>
        <location evidence="1">Membrane</location>
        <topology evidence="1">Multi-pass membrane protein</topology>
    </subcellularLocation>
</comment>
<dbReference type="HOGENOM" id="CLU_008455_1_1_1"/>
<feature type="transmembrane region" description="Helical" evidence="7">
    <location>
        <begin position="501"/>
        <end position="521"/>
    </location>
</feature>
<protein>
    <submittedName>
        <fullName evidence="9">Bicyclomycin resistance protein, putative</fullName>
    </submittedName>
</protein>
<feature type="compositionally biased region" description="Polar residues" evidence="6">
    <location>
        <begin position="31"/>
        <end position="41"/>
    </location>
</feature>
<dbReference type="GO" id="GO:0016020">
    <property type="term" value="C:membrane"/>
    <property type="evidence" value="ECO:0007669"/>
    <property type="project" value="UniProtKB-SubCell"/>
</dbReference>
<dbReference type="AlphaFoldDB" id="B8M537"/>
<feature type="region of interest" description="Disordered" evidence="6">
    <location>
        <begin position="1"/>
        <end position="82"/>
    </location>
</feature>
<dbReference type="InterPro" id="IPR020846">
    <property type="entry name" value="MFS_dom"/>
</dbReference>
<dbReference type="PANTHER" id="PTHR23502">
    <property type="entry name" value="MAJOR FACILITATOR SUPERFAMILY"/>
    <property type="match status" value="1"/>
</dbReference>